<protein>
    <recommendedName>
        <fullName evidence="3">Phytanoyl-CoA dioxygenase (PhyH)</fullName>
    </recommendedName>
</protein>
<dbReference type="AlphaFoldDB" id="A0A917MZ20"/>
<dbReference type="EMBL" id="BMIB01000003">
    <property type="protein sequence ID" value="GGH73266.1"/>
    <property type="molecule type" value="Genomic_DNA"/>
</dbReference>
<gene>
    <name evidence="1" type="ORF">GCM10011379_34580</name>
</gene>
<name>A0A917MZ20_9BACT</name>
<accession>A0A917MZ20</accession>
<dbReference type="Proteomes" id="UP000627292">
    <property type="component" value="Unassembled WGS sequence"/>
</dbReference>
<evidence type="ECO:0000313" key="1">
    <source>
        <dbReference type="EMBL" id="GGH73266.1"/>
    </source>
</evidence>
<dbReference type="GO" id="GO:0016706">
    <property type="term" value="F:2-oxoglutarate-dependent dioxygenase activity"/>
    <property type="evidence" value="ECO:0007669"/>
    <property type="project" value="UniProtKB-ARBA"/>
</dbReference>
<evidence type="ECO:0000313" key="2">
    <source>
        <dbReference type="Proteomes" id="UP000627292"/>
    </source>
</evidence>
<evidence type="ECO:0008006" key="3">
    <source>
        <dbReference type="Google" id="ProtNLM"/>
    </source>
</evidence>
<proteinExistence type="predicted"/>
<comment type="caution">
    <text evidence="1">The sequence shown here is derived from an EMBL/GenBank/DDBJ whole genome shotgun (WGS) entry which is preliminary data.</text>
</comment>
<dbReference type="PANTHER" id="PTHR31630">
    <property type="entry name" value="PHYTANOYL-COA DIOXYGENASE-RELATED-RELATED"/>
    <property type="match status" value="1"/>
</dbReference>
<dbReference type="InterPro" id="IPR008775">
    <property type="entry name" value="Phytyl_CoA_dOase-like"/>
</dbReference>
<dbReference type="PANTHER" id="PTHR31630:SF6">
    <property type="entry name" value="PHYTANOYL-COA DIOXYGENASE-RELATED"/>
    <property type="match status" value="1"/>
</dbReference>
<organism evidence="1 2">
    <name type="scientific">Filimonas zeae</name>
    <dbReference type="NCBI Taxonomy" id="1737353"/>
    <lineage>
        <taxon>Bacteria</taxon>
        <taxon>Pseudomonadati</taxon>
        <taxon>Bacteroidota</taxon>
        <taxon>Chitinophagia</taxon>
        <taxon>Chitinophagales</taxon>
        <taxon>Chitinophagaceae</taxon>
        <taxon>Filimonas</taxon>
    </lineage>
</organism>
<dbReference type="Pfam" id="PF05721">
    <property type="entry name" value="PhyH"/>
    <property type="match status" value="1"/>
</dbReference>
<dbReference type="RefSeq" id="WP_188954517.1">
    <property type="nucleotide sequence ID" value="NZ_BMIB01000003.1"/>
</dbReference>
<dbReference type="Gene3D" id="2.60.120.620">
    <property type="entry name" value="q2cbj1_9rhob like domain"/>
    <property type="match status" value="1"/>
</dbReference>
<sequence>MINCSFLPVFYQHHLHRKERKPAPEFDNYSTVEDIWMNLYGLGKFETYQFVYEKCTSEAHLQEWLIQLKGAAQITASAKAFEDWLQGADNKADNNHSASALLTEAQHQSWQKQGYLKISDLVAQELCDAVAELICDTMEVDLSRPETWYNPHAGWHGLMLQLYQHESIQAIRTHPAVKQVFAELYGTTHLIARTEKVSFNPPETDTWKFAHGKLHWDIDFNTGELFYIQGLIYLNDVPENRGPLQLVPGFQHRFEDFMKTWPDFQRAHEEMQRLVNPVPVPGKKGDIVLWQQTLPHAASANHSTVPRFVQYLSFSKL</sequence>
<reference evidence="1" key="1">
    <citation type="journal article" date="2014" name="Int. J. Syst. Evol. Microbiol.">
        <title>Complete genome sequence of Corynebacterium casei LMG S-19264T (=DSM 44701T), isolated from a smear-ripened cheese.</title>
        <authorList>
            <consortium name="US DOE Joint Genome Institute (JGI-PGF)"/>
            <person name="Walter F."/>
            <person name="Albersmeier A."/>
            <person name="Kalinowski J."/>
            <person name="Ruckert C."/>
        </authorList>
    </citation>
    <scope>NUCLEOTIDE SEQUENCE</scope>
    <source>
        <strain evidence="1">CGMCC 1.15290</strain>
    </source>
</reference>
<keyword evidence="2" id="KW-1185">Reference proteome</keyword>
<reference evidence="1" key="2">
    <citation type="submission" date="2020-09" db="EMBL/GenBank/DDBJ databases">
        <authorList>
            <person name="Sun Q."/>
            <person name="Zhou Y."/>
        </authorList>
    </citation>
    <scope>NUCLEOTIDE SEQUENCE</scope>
    <source>
        <strain evidence="1">CGMCC 1.15290</strain>
    </source>
</reference>
<dbReference type="SUPFAM" id="SSF51197">
    <property type="entry name" value="Clavaminate synthase-like"/>
    <property type="match status" value="1"/>
</dbReference>